<evidence type="ECO:0000256" key="1">
    <source>
        <dbReference type="SAM" id="MobiDB-lite"/>
    </source>
</evidence>
<evidence type="ECO:0000313" key="3">
    <source>
        <dbReference type="EMBL" id="HIS47063.1"/>
    </source>
</evidence>
<reference evidence="3" key="2">
    <citation type="journal article" date="2021" name="PeerJ">
        <title>Extensive microbial diversity within the chicken gut microbiome revealed by metagenomics and culture.</title>
        <authorList>
            <person name="Gilroy R."/>
            <person name="Ravi A."/>
            <person name="Getino M."/>
            <person name="Pursley I."/>
            <person name="Horton D.L."/>
            <person name="Alikhan N.F."/>
            <person name="Baker D."/>
            <person name="Gharbi K."/>
            <person name="Hall N."/>
            <person name="Watson M."/>
            <person name="Adriaenssens E.M."/>
            <person name="Foster-Nyarko E."/>
            <person name="Jarju S."/>
            <person name="Secka A."/>
            <person name="Antonio M."/>
            <person name="Oren A."/>
            <person name="Chaudhuri R.R."/>
            <person name="La Ragione R."/>
            <person name="Hildebrand F."/>
            <person name="Pallen M.J."/>
        </authorList>
    </citation>
    <scope>NUCLEOTIDE SEQUENCE</scope>
    <source>
        <strain evidence="3">CHK178-757</strain>
    </source>
</reference>
<reference evidence="3" key="1">
    <citation type="submission" date="2020-10" db="EMBL/GenBank/DDBJ databases">
        <authorList>
            <person name="Gilroy R."/>
        </authorList>
    </citation>
    <scope>NUCLEOTIDE SEQUENCE</scope>
    <source>
        <strain evidence="3">CHK178-757</strain>
    </source>
</reference>
<evidence type="ECO:0000256" key="2">
    <source>
        <dbReference type="SAM" id="Phobius"/>
    </source>
</evidence>
<name>A0A9D1F3N5_9FIRM</name>
<evidence type="ECO:0000313" key="4">
    <source>
        <dbReference type="Proteomes" id="UP000823927"/>
    </source>
</evidence>
<dbReference type="EMBL" id="DVIT01000022">
    <property type="protein sequence ID" value="HIS47063.1"/>
    <property type="molecule type" value="Genomic_DNA"/>
</dbReference>
<protein>
    <submittedName>
        <fullName evidence="3">Uncharacterized protein</fullName>
    </submittedName>
</protein>
<dbReference type="AlphaFoldDB" id="A0A9D1F3N5"/>
<dbReference type="Proteomes" id="UP000823927">
    <property type="component" value="Unassembled WGS sequence"/>
</dbReference>
<feature type="region of interest" description="Disordered" evidence="1">
    <location>
        <begin position="1"/>
        <end position="25"/>
    </location>
</feature>
<comment type="caution">
    <text evidence="3">The sequence shown here is derived from an EMBL/GenBank/DDBJ whole genome shotgun (WGS) entry which is preliminary data.</text>
</comment>
<feature type="transmembrane region" description="Helical" evidence="2">
    <location>
        <begin position="63"/>
        <end position="84"/>
    </location>
</feature>
<sequence>MKLEIPQNNCPDPTPMTHSKKPEEDGHMLGSGIILVVLACMTAAFPTILALNGVLDTHQVNVIFGMTVWYLFSLCAYTAGILFIRSGIAASGAFKSLAS</sequence>
<feature type="transmembrane region" description="Helical" evidence="2">
    <location>
        <begin position="28"/>
        <end position="51"/>
    </location>
</feature>
<organism evidence="3 4">
    <name type="scientific">Candidatus Scybalocola faecigallinarum</name>
    <dbReference type="NCBI Taxonomy" id="2840941"/>
    <lineage>
        <taxon>Bacteria</taxon>
        <taxon>Bacillati</taxon>
        <taxon>Bacillota</taxon>
        <taxon>Clostridia</taxon>
        <taxon>Lachnospirales</taxon>
        <taxon>Lachnospiraceae</taxon>
        <taxon>Lachnospiraceae incertae sedis</taxon>
        <taxon>Candidatus Scybalocola (ex Gilroy et al. 2021)</taxon>
    </lineage>
</organism>
<gene>
    <name evidence="3" type="ORF">IAB46_05795</name>
</gene>
<keyword evidence="2" id="KW-0812">Transmembrane</keyword>
<feature type="compositionally biased region" description="Polar residues" evidence="1">
    <location>
        <begin position="1"/>
        <end position="11"/>
    </location>
</feature>
<keyword evidence="2" id="KW-0472">Membrane</keyword>
<accession>A0A9D1F3N5</accession>
<keyword evidence="2" id="KW-1133">Transmembrane helix</keyword>
<proteinExistence type="predicted"/>